<dbReference type="SUPFAM" id="SSF75169">
    <property type="entry name" value="DsrEFH-like"/>
    <property type="match status" value="1"/>
</dbReference>
<gene>
    <name evidence="2" type="ORF">QCQ61_10115</name>
</gene>
<protein>
    <submittedName>
        <fullName evidence="2">Sulfur reduction protein DsrE</fullName>
    </submittedName>
</protein>
<reference evidence="2 3" key="1">
    <citation type="submission" date="2023-04" db="EMBL/GenBank/DDBJ databases">
        <title>Taxonomic identification of the Arctic strain Aequorivita sp. nov. and transcriptomic analysis in response to temperature stress.</title>
        <authorList>
            <person name="Liu W."/>
            <person name="Cong B."/>
            <person name="Lin J."/>
        </authorList>
    </citation>
    <scope>NUCLEOTIDE SEQUENCE [LARGE SCALE GENOMIC DNA]</scope>
    <source>
        <strain evidence="2 3">Ant34-E75</strain>
    </source>
</reference>
<dbReference type="EMBL" id="CP122379">
    <property type="protein sequence ID" value="WGF91562.1"/>
    <property type="molecule type" value="Genomic_DNA"/>
</dbReference>
<organism evidence="2 3">
    <name type="scientific">Aequorivita marisscotiae</name>
    <dbReference type="NCBI Taxonomy" id="3040348"/>
    <lineage>
        <taxon>Bacteria</taxon>
        <taxon>Pseudomonadati</taxon>
        <taxon>Bacteroidota</taxon>
        <taxon>Flavobacteriia</taxon>
        <taxon>Flavobacteriales</taxon>
        <taxon>Flavobacteriaceae</taxon>
        <taxon>Aequorivita</taxon>
    </lineage>
</organism>
<sequence>MKRIIQIFILVLSLGAMAQKASEPKDFMVLTTKVEQLKPILLAADELATDGNFEIVLYGKNVADILKPETEKFIGWAGKSNVKVNVCKMSLDRLQINPNTLPKEINVVDNAFLYAFQLQKAGYKILNL</sequence>
<dbReference type="RefSeq" id="WP_279447528.1">
    <property type="nucleotide sequence ID" value="NZ_CP122379.1"/>
</dbReference>
<evidence type="ECO:0000256" key="1">
    <source>
        <dbReference type="SAM" id="SignalP"/>
    </source>
</evidence>
<dbReference type="Proteomes" id="UP001238523">
    <property type="component" value="Chromosome"/>
</dbReference>
<feature type="chain" id="PRO_5047352207" evidence="1">
    <location>
        <begin position="19"/>
        <end position="128"/>
    </location>
</feature>
<dbReference type="InterPro" id="IPR027396">
    <property type="entry name" value="DsrEFH-like"/>
</dbReference>
<evidence type="ECO:0000313" key="2">
    <source>
        <dbReference type="EMBL" id="WGF91562.1"/>
    </source>
</evidence>
<evidence type="ECO:0000313" key="3">
    <source>
        <dbReference type="Proteomes" id="UP001238523"/>
    </source>
</evidence>
<accession>A0ABY8KRB9</accession>
<keyword evidence="3" id="KW-1185">Reference proteome</keyword>
<proteinExistence type="predicted"/>
<dbReference type="Gene3D" id="3.40.1260.10">
    <property type="entry name" value="DsrEFH-like"/>
    <property type="match status" value="1"/>
</dbReference>
<name>A0ABY8KRB9_9FLAO</name>
<feature type="signal peptide" evidence="1">
    <location>
        <begin position="1"/>
        <end position="18"/>
    </location>
</feature>
<keyword evidence="1" id="KW-0732">Signal</keyword>